<keyword evidence="1" id="KW-1133">Transmembrane helix</keyword>
<organism evidence="2 3">
    <name type="scientific">Parvularcula dongshanensis</name>
    <dbReference type="NCBI Taxonomy" id="1173995"/>
    <lineage>
        <taxon>Bacteria</taxon>
        <taxon>Pseudomonadati</taxon>
        <taxon>Pseudomonadota</taxon>
        <taxon>Alphaproteobacteria</taxon>
        <taxon>Parvularculales</taxon>
        <taxon>Parvularculaceae</taxon>
        <taxon>Parvularcula</taxon>
    </lineage>
</organism>
<dbReference type="AlphaFoldDB" id="A0A840I6D0"/>
<proteinExistence type="predicted"/>
<dbReference type="EMBL" id="JACHOB010000006">
    <property type="protein sequence ID" value="MBB4659992.1"/>
    <property type="molecule type" value="Genomic_DNA"/>
</dbReference>
<feature type="transmembrane region" description="Helical" evidence="1">
    <location>
        <begin position="49"/>
        <end position="74"/>
    </location>
</feature>
<gene>
    <name evidence="2" type="ORF">GGQ59_002536</name>
</gene>
<keyword evidence="1" id="KW-0472">Membrane</keyword>
<evidence type="ECO:0000256" key="1">
    <source>
        <dbReference type="SAM" id="Phobius"/>
    </source>
</evidence>
<reference evidence="2 3" key="1">
    <citation type="submission" date="2020-08" db="EMBL/GenBank/DDBJ databases">
        <title>Genomic Encyclopedia of Type Strains, Phase IV (KMG-IV): sequencing the most valuable type-strain genomes for metagenomic binning, comparative biology and taxonomic classification.</title>
        <authorList>
            <person name="Goeker M."/>
        </authorList>
    </citation>
    <scope>NUCLEOTIDE SEQUENCE [LARGE SCALE GENOMIC DNA]</scope>
    <source>
        <strain evidence="2 3">DSM 102850</strain>
    </source>
</reference>
<dbReference type="RefSeq" id="WP_183819158.1">
    <property type="nucleotide sequence ID" value="NZ_JACHOB010000006.1"/>
</dbReference>
<comment type="caution">
    <text evidence="2">The sequence shown here is derived from an EMBL/GenBank/DDBJ whole genome shotgun (WGS) entry which is preliminary data.</text>
</comment>
<evidence type="ECO:0000313" key="2">
    <source>
        <dbReference type="EMBL" id="MBB4659992.1"/>
    </source>
</evidence>
<sequence>MTLFEDGNYIWRRPVVAFVPLSIIFGGLTNPAALLWLEKGSNESYVEAYIRTLPICGYPSILALLIVFTWLSLLKPTPISLFYATFFTTIFVAAFWIPLSHFFGSDIGDWSLRSFVEVLTASLLIAGLTILGGMVFWLPAALAGGLIFRLIAFRYRLSE</sequence>
<accession>A0A840I6D0</accession>
<feature type="transmembrane region" description="Helical" evidence="1">
    <location>
        <begin position="123"/>
        <end position="148"/>
    </location>
</feature>
<evidence type="ECO:0000313" key="3">
    <source>
        <dbReference type="Proteomes" id="UP000563524"/>
    </source>
</evidence>
<keyword evidence="1" id="KW-0812">Transmembrane</keyword>
<feature type="transmembrane region" description="Helical" evidence="1">
    <location>
        <begin position="15"/>
        <end position="37"/>
    </location>
</feature>
<dbReference type="Proteomes" id="UP000563524">
    <property type="component" value="Unassembled WGS sequence"/>
</dbReference>
<feature type="transmembrane region" description="Helical" evidence="1">
    <location>
        <begin position="81"/>
        <end position="103"/>
    </location>
</feature>
<name>A0A840I6D0_9PROT</name>
<protein>
    <submittedName>
        <fullName evidence="2">Uncharacterized protein</fullName>
    </submittedName>
</protein>
<keyword evidence="3" id="KW-1185">Reference proteome</keyword>